<evidence type="ECO:0000256" key="7">
    <source>
        <dbReference type="ARBA" id="ARBA00023065"/>
    </source>
</evidence>
<evidence type="ECO:0000256" key="4">
    <source>
        <dbReference type="ARBA" id="ARBA00022475"/>
    </source>
</evidence>
<dbReference type="AlphaFoldDB" id="A0A7C4LRV1"/>
<dbReference type="EMBL" id="DSVQ01000016">
    <property type="protein sequence ID" value="HGT40291.1"/>
    <property type="molecule type" value="Genomic_DNA"/>
</dbReference>
<evidence type="ECO:0000256" key="8">
    <source>
        <dbReference type="ARBA" id="ARBA00023136"/>
    </source>
</evidence>
<comment type="subcellular location">
    <subcellularLocation>
        <location evidence="1">Cell membrane</location>
        <topology evidence="1">Multi-pass membrane protein</topology>
    </subcellularLocation>
</comment>
<gene>
    <name evidence="11" type="ORF">ENS64_13670</name>
</gene>
<reference evidence="11" key="1">
    <citation type="journal article" date="2020" name="mSystems">
        <title>Genome- and Community-Level Interaction Insights into Carbon Utilization and Element Cycling Functions of Hydrothermarchaeota in Hydrothermal Sediment.</title>
        <authorList>
            <person name="Zhou Z."/>
            <person name="Liu Y."/>
            <person name="Xu W."/>
            <person name="Pan J."/>
            <person name="Luo Z.H."/>
            <person name="Li M."/>
        </authorList>
    </citation>
    <scope>NUCLEOTIDE SEQUENCE [LARGE SCALE GENOMIC DNA]</scope>
    <source>
        <strain evidence="11">SpSt-508</strain>
    </source>
</reference>
<proteinExistence type="predicted"/>
<dbReference type="GO" id="GO:0005886">
    <property type="term" value="C:plasma membrane"/>
    <property type="evidence" value="ECO:0007669"/>
    <property type="project" value="UniProtKB-SubCell"/>
</dbReference>
<dbReference type="InterPro" id="IPR002528">
    <property type="entry name" value="MATE_fam"/>
</dbReference>
<dbReference type="GO" id="GO:0015297">
    <property type="term" value="F:antiporter activity"/>
    <property type="evidence" value="ECO:0007669"/>
    <property type="project" value="UniProtKB-KW"/>
</dbReference>
<keyword evidence="8 10" id="KW-0472">Membrane</keyword>
<organism evidence="11">
    <name type="scientific">Schlesneria paludicola</name>
    <dbReference type="NCBI Taxonomy" id="360056"/>
    <lineage>
        <taxon>Bacteria</taxon>
        <taxon>Pseudomonadati</taxon>
        <taxon>Planctomycetota</taxon>
        <taxon>Planctomycetia</taxon>
        <taxon>Planctomycetales</taxon>
        <taxon>Planctomycetaceae</taxon>
        <taxon>Schlesneria</taxon>
    </lineage>
</organism>
<keyword evidence="7" id="KW-0406">Ion transport</keyword>
<feature type="transmembrane region" description="Helical" evidence="10">
    <location>
        <begin position="49"/>
        <end position="67"/>
    </location>
</feature>
<evidence type="ECO:0000256" key="9">
    <source>
        <dbReference type="ARBA" id="ARBA00031636"/>
    </source>
</evidence>
<keyword evidence="2" id="KW-0813">Transport</keyword>
<dbReference type="InterPro" id="IPR048279">
    <property type="entry name" value="MdtK-like"/>
</dbReference>
<feature type="transmembrane region" description="Helical" evidence="10">
    <location>
        <begin position="189"/>
        <end position="208"/>
    </location>
</feature>
<name>A0A7C4LRV1_9PLAN</name>
<evidence type="ECO:0000313" key="11">
    <source>
        <dbReference type="EMBL" id="HGT40291.1"/>
    </source>
</evidence>
<feature type="transmembrane region" description="Helical" evidence="10">
    <location>
        <begin position="431"/>
        <end position="450"/>
    </location>
</feature>
<dbReference type="PANTHER" id="PTHR43298">
    <property type="entry name" value="MULTIDRUG RESISTANCE PROTEIN NORM-RELATED"/>
    <property type="match status" value="1"/>
</dbReference>
<accession>A0A7C4LRV1</accession>
<evidence type="ECO:0000256" key="3">
    <source>
        <dbReference type="ARBA" id="ARBA00022449"/>
    </source>
</evidence>
<feature type="transmembrane region" description="Helical" evidence="10">
    <location>
        <begin position="385"/>
        <end position="410"/>
    </location>
</feature>
<dbReference type="GO" id="GO:0042910">
    <property type="term" value="F:xenobiotic transmembrane transporter activity"/>
    <property type="evidence" value="ECO:0007669"/>
    <property type="project" value="InterPro"/>
</dbReference>
<feature type="transmembrane region" description="Helical" evidence="10">
    <location>
        <begin position="156"/>
        <end position="177"/>
    </location>
</feature>
<dbReference type="PIRSF" id="PIRSF006603">
    <property type="entry name" value="DinF"/>
    <property type="match status" value="1"/>
</dbReference>
<dbReference type="InterPro" id="IPR050222">
    <property type="entry name" value="MATE_MdtK"/>
</dbReference>
<keyword evidence="5 10" id="KW-0812">Transmembrane</keyword>
<evidence type="ECO:0000256" key="6">
    <source>
        <dbReference type="ARBA" id="ARBA00022989"/>
    </source>
</evidence>
<feature type="transmembrane region" description="Helical" evidence="10">
    <location>
        <begin position="119"/>
        <end position="144"/>
    </location>
</feature>
<protein>
    <recommendedName>
        <fullName evidence="9">Multidrug-efflux transporter</fullName>
    </recommendedName>
</protein>
<dbReference type="NCBIfam" id="TIGR00797">
    <property type="entry name" value="matE"/>
    <property type="match status" value="1"/>
</dbReference>
<keyword evidence="4" id="KW-1003">Cell membrane</keyword>
<comment type="caution">
    <text evidence="11">The sequence shown here is derived from an EMBL/GenBank/DDBJ whole genome shotgun (WGS) entry which is preliminary data.</text>
</comment>
<dbReference type="PANTHER" id="PTHR43298:SF2">
    <property type="entry name" value="FMN_FAD EXPORTER YEEO-RELATED"/>
    <property type="match status" value="1"/>
</dbReference>
<feature type="transmembrane region" description="Helical" evidence="10">
    <location>
        <begin position="214"/>
        <end position="238"/>
    </location>
</feature>
<evidence type="ECO:0000256" key="1">
    <source>
        <dbReference type="ARBA" id="ARBA00004651"/>
    </source>
</evidence>
<keyword evidence="6 10" id="KW-1133">Transmembrane helix</keyword>
<feature type="transmembrane region" description="Helical" evidence="10">
    <location>
        <begin position="79"/>
        <end position="99"/>
    </location>
</feature>
<sequence>MGRLVGQALRINAAGTGMSADDRLRDLPTVETLPAHVARLALPVLGEQLLAFSVSMFDVYLAGRIGAVETSAIGLASYVGWMAALIFGLIRTGTAALVARRWGAGAFADAERILARSMFLALGLALFVLVLLMALAPLFATLLTMQGAARAVTVEYLRWDACGQACLCLTMVGAAALRGTGDMRTPLAVLAATNLVNVTLSPALVFGWGPWPRLGVTGIVLGTVTAQATGLVLMLLVLTAGITRIRLLWPQVGWDRDIAARILRIGVPAALDGTLRFAGHFLFLMVIARLSRSGFDEAIFAAHVIGIRVEALSYLPAEAWGIASASLAGRLLGATSPDVALRTGHVALRQFLWYPIVVSLAYFFGAEAIYASMHSDPVVAQVGVPAFRLMALCQVPNACLIIYVMTLIGAGDTRFPMWCSLACSLGVRVPVAYLCGVWLEGGLLGAWIGMSADNLLRAGLIAWHYRAGVWVQTRV</sequence>
<evidence type="ECO:0000256" key="10">
    <source>
        <dbReference type="SAM" id="Phobius"/>
    </source>
</evidence>
<feature type="transmembrane region" description="Helical" evidence="10">
    <location>
        <begin position="351"/>
        <end position="373"/>
    </location>
</feature>
<evidence type="ECO:0000256" key="5">
    <source>
        <dbReference type="ARBA" id="ARBA00022692"/>
    </source>
</evidence>
<keyword evidence="3" id="KW-0050">Antiport</keyword>
<dbReference type="Pfam" id="PF01554">
    <property type="entry name" value="MatE"/>
    <property type="match status" value="2"/>
</dbReference>
<evidence type="ECO:0000256" key="2">
    <source>
        <dbReference type="ARBA" id="ARBA00022448"/>
    </source>
</evidence>
<dbReference type="CDD" id="cd13137">
    <property type="entry name" value="MATE_NorM_like"/>
    <property type="match status" value="1"/>
</dbReference>
<dbReference type="GO" id="GO:0006811">
    <property type="term" value="P:monoatomic ion transport"/>
    <property type="evidence" value="ECO:0007669"/>
    <property type="project" value="UniProtKB-KW"/>
</dbReference>